<dbReference type="GO" id="GO:0016757">
    <property type="term" value="F:glycosyltransferase activity"/>
    <property type="evidence" value="ECO:0007669"/>
    <property type="project" value="InterPro"/>
</dbReference>
<reference evidence="4" key="2">
    <citation type="journal article" date="2021" name="PeerJ">
        <title>Extensive microbial diversity within the chicken gut microbiome revealed by metagenomics and culture.</title>
        <authorList>
            <person name="Gilroy R."/>
            <person name="Ravi A."/>
            <person name="Getino M."/>
            <person name="Pursley I."/>
            <person name="Horton D.L."/>
            <person name="Alikhan N.F."/>
            <person name="Baker D."/>
            <person name="Gharbi K."/>
            <person name="Hall N."/>
            <person name="Watson M."/>
            <person name="Adriaenssens E.M."/>
            <person name="Foster-Nyarko E."/>
            <person name="Jarju S."/>
            <person name="Secka A."/>
            <person name="Antonio M."/>
            <person name="Oren A."/>
            <person name="Chaudhuri R.R."/>
            <person name="La Ragione R."/>
            <person name="Hildebrand F."/>
            <person name="Pallen M.J."/>
        </authorList>
    </citation>
    <scope>NUCLEOTIDE SEQUENCE</scope>
    <source>
        <strain evidence="4">ChiBcec7-5410</strain>
    </source>
</reference>
<organism evidence="4 5">
    <name type="scientific">Candidatus Faecivivens stercoripullorum</name>
    <dbReference type="NCBI Taxonomy" id="2840805"/>
    <lineage>
        <taxon>Bacteria</taxon>
        <taxon>Bacillati</taxon>
        <taxon>Bacillota</taxon>
        <taxon>Clostridia</taxon>
        <taxon>Eubacteriales</taxon>
        <taxon>Oscillospiraceae</taxon>
        <taxon>Oscillospiraceae incertae sedis</taxon>
        <taxon>Candidatus Faecivivens</taxon>
    </lineage>
</organism>
<reference evidence="4" key="1">
    <citation type="submission" date="2020-10" db="EMBL/GenBank/DDBJ databases">
        <authorList>
            <person name="Gilroy R."/>
        </authorList>
    </citation>
    <scope>NUCLEOTIDE SEQUENCE</scope>
    <source>
        <strain evidence="4">ChiBcec7-5410</strain>
    </source>
</reference>
<dbReference type="InterPro" id="IPR001296">
    <property type="entry name" value="Glyco_trans_1"/>
</dbReference>
<gene>
    <name evidence="4" type="ORF">IAC43_09145</name>
</gene>
<dbReference type="InterPro" id="IPR050194">
    <property type="entry name" value="Glycosyltransferase_grp1"/>
</dbReference>
<feature type="region of interest" description="Disordered" evidence="1">
    <location>
        <begin position="428"/>
        <end position="455"/>
    </location>
</feature>
<evidence type="ECO:0000313" key="5">
    <source>
        <dbReference type="Proteomes" id="UP000824160"/>
    </source>
</evidence>
<proteinExistence type="predicted"/>
<evidence type="ECO:0000259" key="3">
    <source>
        <dbReference type="Pfam" id="PF13439"/>
    </source>
</evidence>
<dbReference type="PANTHER" id="PTHR45947">
    <property type="entry name" value="SULFOQUINOVOSYL TRANSFERASE SQD2"/>
    <property type="match status" value="1"/>
</dbReference>
<evidence type="ECO:0000256" key="1">
    <source>
        <dbReference type="SAM" id="MobiDB-lite"/>
    </source>
</evidence>
<comment type="caution">
    <text evidence="4">The sequence shown here is derived from an EMBL/GenBank/DDBJ whole genome shotgun (WGS) entry which is preliminary data.</text>
</comment>
<dbReference type="AlphaFoldDB" id="A0A9D1KRS0"/>
<feature type="domain" description="Glycosyl transferase family 1" evidence="2">
    <location>
        <begin position="195"/>
        <end position="359"/>
    </location>
</feature>
<accession>A0A9D1KRS0</accession>
<dbReference type="EMBL" id="DVLW01000251">
    <property type="protein sequence ID" value="HIT95338.1"/>
    <property type="molecule type" value="Genomic_DNA"/>
</dbReference>
<protein>
    <submittedName>
        <fullName evidence="4">Glycosyltransferase</fullName>
    </submittedName>
</protein>
<dbReference type="PANTHER" id="PTHR45947:SF3">
    <property type="entry name" value="SULFOQUINOVOSYL TRANSFERASE SQD2"/>
    <property type="match status" value="1"/>
</dbReference>
<feature type="domain" description="Glycosyltransferase subfamily 4-like N-terminal" evidence="3">
    <location>
        <begin position="18"/>
        <end position="184"/>
    </location>
</feature>
<evidence type="ECO:0000259" key="2">
    <source>
        <dbReference type="Pfam" id="PF00534"/>
    </source>
</evidence>
<evidence type="ECO:0000313" key="4">
    <source>
        <dbReference type="EMBL" id="HIT95338.1"/>
    </source>
</evidence>
<dbReference type="Pfam" id="PF00534">
    <property type="entry name" value="Glycos_transf_1"/>
    <property type="match status" value="1"/>
</dbReference>
<feature type="compositionally biased region" description="Basic and acidic residues" evidence="1">
    <location>
        <begin position="440"/>
        <end position="455"/>
    </location>
</feature>
<dbReference type="Pfam" id="PF13439">
    <property type="entry name" value="Glyco_transf_4"/>
    <property type="match status" value="1"/>
</dbReference>
<sequence>MDKLTVCLLNDSFPPTIDGVANATLNYARSIQKNHGRAIVATPWYPHVRDDYPFKVVRYASAAMTKKLGYRGGIPFDLRMQTYLARQNIDIIHTHCPFISTLVARILRYNTGAPVVFTYHTKFDVDIEKRVALNPVRSASLKLLLNNINACDEVWVVSKGAGENLRSLGYEGKYIVMENGVDFTRGRTDDAVLEQMRQEYGIRPEQTVFLFVGRMMWYKGVRISIDGLAKAKKQGAQFKMFFVGDGADRAEVESYCQKVGIGEDCIFTGAIQDREKLRSYFSLAELFLFPSTYDTNGIVVREAAACSCPAVLVRGSCAAEGITDGRNGLLIEENGDSMSEVIMKACADRAKLKEIGKNACEEIYLSWDDAVAKACERYQYVIKRHTRERRSSTLEQEMREIKTFFEQRRNEYVRRYYRFGRQLIEGKLPPLPGKKPVIVKQEEKNLPKSGKESKK</sequence>
<dbReference type="InterPro" id="IPR028098">
    <property type="entry name" value="Glyco_trans_4-like_N"/>
</dbReference>
<dbReference type="Proteomes" id="UP000824160">
    <property type="component" value="Unassembled WGS sequence"/>
</dbReference>
<dbReference type="SUPFAM" id="SSF53756">
    <property type="entry name" value="UDP-Glycosyltransferase/glycogen phosphorylase"/>
    <property type="match status" value="1"/>
</dbReference>
<dbReference type="Gene3D" id="3.40.50.2000">
    <property type="entry name" value="Glycogen Phosphorylase B"/>
    <property type="match status" value="2"/>
</dbReference>
<name>A0A9D1KRS0_9FIRM</name>